<dbReference type="PANTHER" id="PTHR39550:SF1">
    <property type="entry name" value="SLL0658 PROTEIN"/>
    <property type="match status" value="1"/>
</dbReference>
<dbReference type="RefSeq" id="WP_014435279.1">
    <property type="nucleotide sequence ID" value="NC_017079.1"/>
</dbReference>
<gene>
    <name evidence="1" type="ordered locus">CLDAP_40190</name>
</gene>
<dbReference type="Proteomes" id="UP000007880">
    <property type="component" value="Chromosome"/>
</dbReference>
<sequence length="169" mass="18387">MKPVVNATPLICLALLDRLSLLNEMFDDVIVPQSVYAEVIQGGAGRPGADALAKADWLRVVSAEASITIEPLLLGLDAGELEVLLLARQIEPDWVIIDERLARRVAFAMGLPVKGTLGILLAAVLAGLLSRQEALDDLQKLLSRGIRIAPRWQDWFKRELGVESAESRG</sequence>
<dbReference type="AlphaFoldDB" id="I0I9X1"/>
<dbReference type="InterPro" id="IPR021799">
    <property type="entry name" value="PIN-like_prokaryotic"/>
</dbReference>
<dbReference type="STRING" id="926550.CLDAP_40190"/>
<dbReference type="Pfam" id="PF11848">
    <property type="entry name" value="DUF3368"/>
    <property type="match status" value="1"/>
</dbReference>
<evidence type="ECO:0000313" key="1">
    <source>
        <dbReference type="EMBL" id="BAM02059.1"/>
    </source>
</evidence>
<dbReference type="OrthoDB" id="164742at2"/>
<dbReference type="EMBL" id="AP012337">
    <property type="protein sequence ID" value="BAM02059.1"/>
    <property type="molecule type" value="Genomic_DNA"/>
</dbReference>
<dbReference type="HOGENOM" id="CLU_115769_0_1_0"/>
<dbReference type="PATRIC" id="fig|926550.5.peg.4323"/>
<protein>
    <recommendedName>
        <fullName evidence="3">DUF3368 domain-containing protein</fullName>
    </recommendedName>
</protein>
<dbReference type="KEGG" id="cap:CLDAP_40190"/>
<dbReference type="PANTHER" id="PTHR39550">
    <property type="entry name" value="SLL0658 PROTEIN"/>
    <property type="match status" value="1"/>
</dbReference>
<evidence type="ECO:0008006" key="3">
    <source>
        <dbReference type="Google" id="ProtNLM"/>
    </source>
</evidence>
<keyword evidence="2" id="KW-1185">Reference proteome</keyword>
<name>I0I9X1_CALAS</name>
<reference evidence="1 2" key="1">
    <citation type="submission" date="2012-02" db="EMBL/GenBank/DDBJ databases">
        <title>Complete genome sequence of Caldilinea aerophila DSM 14535 (= NBRC 102666).</title>
        <authorList>
            <person name="Oguchi A."/>
            <person name="Hosoyama A."/>
            <person name="Sekine M."/>
            <person name="Fukai R."/>
            <person name="Kato Y."/>
            <person name="Nakamura S."/>
            <person name="Hanada S."/>
            <person name="Yamazaki S."/>
            <person name="Fujita N."/>
        </authorList>
    </citation>
    <scope>NUCLEOTIDE SEQUENCE [LARGE SCALE GENOMIC DNA]</scope>
    <source>
        <strain evidence="2">DSM 14535 / JCM 11387 / NBRC 104270 / STL-6-O1</strain>
    </source>
</reference>
<organism evidence="1 2">
    <name type="scientific">Caldilinea aerophila (strain DSM 14535 / JCM 11387 / NBRC 104270 / STL-6-O1)</name>
    <dbReference type="NCBI Taxonomy" id="926550"/>
    <lineage>
        <taxon>Bacteria</taxon>
        <taxon>Bacillati</taxon>
        <taxon>Chloroflexota</taxon>
        <taxon>Caldilineae</taxon>
        <taxon>Caldilineales</taxon>
        <taxon>Caldilineaceae</taxon>
        <taxon>Caldilinea</taxon>
    </lineage>
</organism>
<evidence type="ECO:0000313" key="2">
    <source>
        <dbReference type="Proteomes" id="UP000007880"/>
    </source>
</evidence>
<accession>I0I9X1</accession>
<dbReference type="eggNOG" id="COG2405">
    <property type="taxonomic scope" value="Bacteria"/>
</dbReference>
<proteinExistence type="predicted"/>